<gene>
    <name evidence="2" type="ORF">Tci_833977</name>
</gene>
<dbReference type="EMBL" id="BKCJ010992085">
    <property type="protein sequence ID" value="GFC62007.1"/>
    <property type="molecule type" value="Genomic_DNA"/>
</dbReference>
<keyword evidence="1" id="KW-0472">Membrane</keyword>
<accession>A0A699Q6Z5</accession>
<reference evidence="2" key="1">
    <citation type="journal article" date="2019" name="Sci. Rep.">
        <title>Draft genome of Tanacetum cinerariifolium, the natural source of mosquito coil.</title>
        <authorList>
            <person name="Yamashiro T."/>
            <person name="Shiraishi A."/>
            <person name="Satake H."/>
            <person name="Nakayama K."/>
        </authorList>
    </citation>
    <scope>NUCLEOTIDE SEQUENCE</scope>
</reference>
<feature type="transmembrane region" description="Helical" evidence="1">
    <location>
        <begin position="123"/>
        <end position="143"/>
    </location>
</feature>
<sequence>IGICRTPTITGQMANYVALVSFESTWTIMAISPVVLLIPTFISCSLLTCSSAFLDVSSIGICRTPTIMGQMANSVALVAFGSTWTIMVIVAFRTQRFRSAVMFLLPVPCSVSSANIFSLVRLLLVLIVLRGVIQLPLILSLAYNKSADLFFLSFGLAH</sequence>
<comment type="caution">
    <text evidence="2">The sequence shown here is derived from an EMBL/GenBank/DDBJ whole genome shotgun (WGS) entry which is preliminary data.</text>
</comment>
<name>A0A699Q6Z5_TANCI</name>
<evidence type="ECO:0000256" key="1">
    <source>
        <dbReference type="SAM" id="Phobius"/>
    </source>
</evidence>
<feature type="transmembrane region" description="Helical" evidence="1">
    <location>
        <begin position="74"/>
        <end position="92"/>
    </location>
</feature>
<feature type="non-terminal residue" evidence="2">
    <location>
        <position position="1"/>
    </location>
</feature>
<protein>
    <submittedName>
        <fullName evidence="2">Uncharacterized protein</fullName>
    </submittedName>
</protein>
<organism evidence="2">
    <name type="scientific">Tanacetum cinerariifolium</name>
    <name type="common">Dalmatian daisy</name>
    <name type="synonym">Chrysanthemum cinerariifolium</name>
    <dbReference type="NCBI Taxonomy" id="118510"/>
    <lineage>
        <taxon>Eukaryota</taxon>
        <taxon>Viridiplantae</taxon>
        <taxon>Streptophyta</taxon>
        <taxon>Embryophyta</taxon>
        <taxon>Tracheophyta</taxon>
        <taxon>Spermatophyta</taxon>
        <taxon>Magnoliopsida</taxon>
        <taxon>eudicotyledons</taxon>
        <taxon>Gunneridae</taxon>
        <taxon>Pentapetalae</taxon>
        <taxon>asterids</taxon>
        <taxon>campanulids</taxon>
        <taxon>Asterales</taxon>
        <taxon>Asteraceae</taxon>
        <taxon>Asteroideae</taxon>
        <taxon>Anthemideae</taxon>
        <taxon>Anthemidinae</taxon>
        <taxon>Tanacetum</taxon>
    </lineage>
</organism>
<keyword evidence="1" id="KW-1133">Transmembrane helix</keyword>
<evidence type="ECO:0000313" key="2">
    <source>
        <dbReference type="EMBL" id="GFC62007.1"/>
    </source>
</evidence>
<keyword evidence="1" id="KW-0812">Transmembrane</keyword>
<proteinExistence type="predicted"/>
<dbReference type="AlphaFoldDB" id="A0A699Q6Z5"/>